<dbReference type="AlphaFoldDB" id="V4C6G8"/>
<reference evidence="7 8" key="1">
    <citation type="journal article" date="2013" name="Nature">
        <title>Insights into bilaterian evolution from three spiralian genomes.</title>
        <authorList>
            <person name="Simakov O."/>
            <person name="Marletaz F."/>
            <person name="Cho S.J."/>
            <person name="Edsinger-Gonzales E."/>
            <person name="Havlak P."/>
            <person name="Hellsten U."/>
            <person name="Kuo D.H."/>
            <person name="Larsson T."/>
            <person name="Lv J."/>
            <person name="Arendt D."/>
            <person name="Savage R."/>
            <person name="Osoegawa K."/>
            <person name="de Jong P."/>
            <person name="Grimwood J."/>
            <person name="Chapman J.A."/>
            <person name="Shapiro H."/>
            <person name="Aerts A."/>
            <person name="Otillar R.P."/>
            <person name="Terry A.Y."/>
            <person name="Boore J.L."/>
            <person name="Grigoriev I.V."/>
            <person name="Lindberg D.R."/>
            <person name="Seaver E.C."/>
            <person name="Weisblat D.A."/>
            <person name="Putnam N.H."/>
            <person name="Rokhsar D.S."/>
        </authorList>
    </citation>
    <scope>NUCLEOTIDE SEQUENCE [LARGE SCALE GENOMIC DNA]</scope>
</reference>
<dbReference type="Gene3D" id="4.10.1000.10">
    <property type="entry name" value="Zinc finger, CCCH-type"/>
    <property type="match status" value="1"/>
</dbReference>
<dbReference type="OMA" id="KVCVSYR"/>
<accession>V4C6G8</accession>
<organism evidence="7 8">
    <name type="scientific">Lottia gigantea</name>
    <name type="common">Giant owl limpet</name>
    <dbReference type="NCBI Taxonomy" id="225164"/>
    <lineage>
        <taxon>Eukaryota</taxon>
        <taxon>Metazoa</taxon>
        <taxon>Spiralia</taxon>
        <taxon>Lophotrochozoa</taxon>
        <taxon>Mollusca</taxon>
        <taxon>Gastropoda</taxon>
        <taxon>Patellogastropoda</taxon>
        <taxon>Lottioidea</taxon>
        <taxon>Lottiidae</taxon>
        <taxon>Lottia</taxon>
    </lineage>
</organism>
<dbReference type="Proteomes" id="UP000030746">
    <property type="component" value="Unassembled WGS sequence"/>
</dbReference>
<evidence type="ECO:0000313" key="8">
    <source>
        <dbReference type="Proteomes" id="UP000030746"/>
    </source>
</evidence>
<dbReference type="KEGG" id="lgi:LOTGIDRAFT_159282"/>
<dbReference type="GeneID" id="20238017"/>
<keyword evidence="1 4" id="KW-0479">Metal-binding</keyword>
<protein>
    <recommendedName>
        <fullName evidence="6">C3H1-type domain-containing protein</fullName>
    </recommendedName>
</protein>
<evidence type="ECO:0000256" key="3">
    <source>
        <dbReference type="ARBA" id="ARBA00022833"/>
    </source>
</evidence>
<dbReference type="CTD" id="20238017"/>
<feature type="compositionally biased region" description="Basic and acidic residues" evidence="5">
    <location>
        <begin position="27"/>
        <end position="36"/>
    </location>
</feature>
<dbReference type="HOGENOM" id="CLU_101213_1_0_1"/>
<evidence type="ECO:0000256" key="2">
    <source>
        <dbReference type="ARBA" id="ARBA00022771"/>
    </source>
</evidence>
<dbReference type="PROSITE" id="PS50103">
    <property type="entry name" value="ZF_C3H1"/>
    <property type="match status" value="1"/>
</dbReference>
<dbReference type="STRING" id="225164.V4C6G8"/>
<dbReference type="EMBL" id="KB201305">
    <property type="protein sequence ID" value="ESO97259.1"/>
    <property type="molecule type" value="Genomic_DNA"/>
</dbReference>
<dbReference type="InterPro" id="IPR036855">
    <property type="entry name" value="Znf_CCCH_sf"/>
</dbReference>
<proteinExistence type="predicted"/>
<dbReference type="OrthoDB" id="336321at2759"/>
<feature type="compositionally biased region" description="Low complexity" evidence="5">
    <location>
        <begin position="37"/>
        <end position="47"/>
    </location>
</feature>
<feature type="region of interest" description="Disordered" evidence="5">
    <location>
        <begin position="1"/>
        <end position="90"/>
    </location>
</feature>
<dbReference type="SMART" id="SM00356">
    <property type="entry name" value="ZnF_C3H1"/>
    <property type="match status" value="1"/>
</dbReference>
<sequence>MASLVADYSSEDEVYSDTDSVKACNEPSKDKVKGEGNKTNFLLTTTENNEDGTSSDDSDQNSNQSDSLEEDEDPPPERLPNPLLGDTQTGSVFINPFKQAELDKQTVLEKHVQMTEKKNIGNRKVCFKFRKGKCNRGKNCRFSHDIDTLRGANRYEDSDNHRNDTGHFLPHSTEQPFIPEPIDEDSFSANKKHKRKIGVSDTLVPPKKAMMSLNDQRNKERPWTLGKKKS</sequence>
<feature type="zinc finger region" description="C3H1-type" evidence="4">
    <location>
        <begin position="120"/>
        <end position="147"/>
    </location>
</feature>
<keyword evidence="3 4" id="KW-0862">Zinc</keyword>
<dbReference type="GO" id="GO:0008270">
    <property type="term" value="F:zinc ion binding"/>
    <property type="evidence" value="ECO:0007669"/>
    <property type="project" value="UniProtKB-KW"/>
</dbReference>
<feature type="compositionally biased region" description="Acidic residues" evidence="5">
    <location>
        <begin position="48"/>
        <end position="59"/>
    </location>
</feature>
<gene>
    <name evidence="7" type="ORF">LOTGIDRAFT_159282</name>
</gene>
<dbReference type="RefSeq" id="XP_009051867.1">
    <property type="nucleotide sequence ID" value="XM_009053619.1"/>
</dbReference>
<feature type="region of interest" description="Disordered" evidence="5">
    <location>
        <begin position="168"/>
        <end position="230"/>
    </location>
</feature>
<evidence type="ECO:0000259" key="6">
    <source>
        <dbReference type="PROSITE" id="PS50103"/>
    </source>
</evidence>
<evidence type="ECO:0000256" key="1">
    <source>
        <dbReference type="ARBA" id="ARBA00022723"/>
    </source>
</evidence>
<evidence type="ECO:0000256" key="4">
    <source>
        <dbReference type="PROSITE-ProRule" id="PRU00723"/>
    </source>
</evidence>
<keyword evidence="2 4" id="KW-0863">Zinc-finger</keyword>
<dbReference type="InterPro" id="IPR000571">
    <property type="entry name" value="Znf_CCCH"/>
</dbReference>
<feature type="domain" description="C3H1-type" evidence="6">
    <location>
        <begin position="120"/>
        <end position="147"/>
    </location>
</feature>
<name>V4C6G8_LOTGI</name>
<evidence type="ECO:0000256" key="5">
    <source>
        <dbReference type="SAM" id="MobiDB-lite"/>
    </source>
</evidence>
<keyword evidence="8" id="KW-1185">Reference proteome</keyword>
<evidence type="ECO:0000313" key="7">
    <source>
        <dbReference type="EMBL" id="ESO97259.1"/>
    </source>
</evidence>
<dbReference type="SUPFAM" id="SSF90229">
    <property type="entry name" value="CCCH zinc finger"/>
    <property type="match status" value="1"/>
</dbReference>